<dbReference type="PaxDb" id="353153-Q4DUB9"/>
<comment type="caution">
    <text evidence="3">The sequence shown here is derived from an EMBL/GenBank/DDBJ whole genome shotgun (WGS) entry which is preliminary data.</text>
</comment>
<reference evidence="3 4" key="1">
    <citation type="journal article" date="2005" name="Science">
        <title>The genome sequence of Trypanosoma cruzi, etiologic agent of Chagas disease.</title>
        <authorList>
            <person name="El-Sayed N.M."/>
            <person name="Myler P.J."/>
            <person name="Bartholomeu D.C."/>
            <person name="Nilsson D."/>
            <person name="Aggarwal G."/>
            <person name="Tran A.N."/>
            <person name="Ghedin E."/>
            <person name="Worthey E.A."/>
            <person name="Delcher A.L."/>
            <person name="Blandin G."/>
            <person name="Westenberger S.J."/>
            <person name="Caler E."/>
            <person name="Cerqueira G.C."/>
            <person name="Branche C."/>
            <person name="Haas B."/>
            <person name="Anupama A."/>
            <person name="Arner E."/>
            <person name="Aslund L."/>
            <person name="Attipoe P."/>
            <person name="Bontempi E."/>
            <person name="Bringaud F."/>
            <person name="Burton P."/>
            <person name="Cadag E."/>
            <person name="Campbell D.A."/>
            <person name="Carrington M."/>
            <person name="Crabtree J."/>
            <person name="Darban H."/>
            <person name="da Silveira J.F."/>
            <person name="de Jong P."/>
            <person name="Edwards K."/>
            <person name="Englund P.T."/>
            <person name="Fazelina G."/>
            <person name="Feldblyum T."/>
            <person name="Ferella M."/>
            <person name="Frasch A.C."/>
            <person name="Gull K."/>
            <person name="Horn D."/>
            <person name="Hou L."/>
            <person name="Huang Y."/>
            <person name="Kindlund E."/>
            <person name="Klingbeil M."/>
            <person name="Kluge S."/>
            <person name="Koo H."/>
            <person name="Lacerda D."/>
            <person name="Levin M.J."/>
            <person name="Lorenzi H."/>
            <person name="Louie T."/>
            <person name="Machado C.R."/>
            <person name="McCulloch R."/>
            <person name="McKenna A."/>
            <person name="Mizuno Y."/>
            <person name="Mottram J.C."/>
            <person name="Nelson S."/>
            <person name="Ochaya S."/>
            <person name="Osoegawa K."/>
            <person name="Pai G."/>
            <person name="Parsons M."/>
            <person name="Pentony M."/>
            <person name="Pettersson U."/>
            <person name="Pop M."/>
            <person name="Ramirez J.L."/>
            <person name="Rinta J."/>
            <person name="Robertson L."/>
            <person name="Salzberg S.L."/>
            <person name="Sanchez D.O."/>
            <person name="Seyler A."/>
            <person name="Sharma R."/>
            <person name="Shetty J."/>
            <person name="Simpson A.J."/>
            <person name="Sisk E."/>
            <person name="Tammi M.T."/>
            <person name="Tarleton R."/>
            <person name="Teixeira S."/>
            <person name="Van Aken S."/>
            <person name="Vogt C."/>
            <person name="Ward P.N."/>
            <person name="Wickstead B."/>
            <person name="Wortman J."/>
            <person name="White O."/>
            <person name="Fraser C.M."/>
            <person name="Stuart K.D."/>
            <person name="Andersson B."/>
        </authorList>
    </citation>
    <scope>NUCLEOTIDE SEQUENCE [LARGE SCALE GENOMIC DNA]</scope>
    <source>
        <strain evidence="3 4">CL Brener</strain>
    </source>
</reference>
<keyword evidence="2" id="KW-1133">Transmembrane helix</keyword>
<evidence type="ECO:0000313" key="4">
    <source>
        <dbReference type="Proteomes" id="UP000002296"/>
    </source>
</evidence>
<gene>
    <name evidence="3" type="ORF">Tc00.1047053506625.230</name>
</gene>
<dbReference type="InParanoid" id="Q4DUB9"/>
<evidence type="ECO:0000256" key="2">
    <source>
        <dbReference type="SAM" id="Phobius"/>
    </source>
</evidence>
<dbReference type="Proteomes" id="UP000002296">
    <property type="component" value="Unassembled WGS sequence"/>
</dbReference>
<proteinExistence type="predicted"/>
<dbReference type="KEGG" id="tcr:506625.230"/>
<dbReference type="AlphaFoldDB" id="Q4DUB9"/>
<feature type="transmembrane region" description="Helical" evidence="2">
    <location>
        <begin position="20"/>
        <end position="47"/>
    </location>
</feature>
<dbReference type="RefSeq" id="XP_817987.1">
    <property type="nucleotide sequence ID" value="XM_812894.1"/>
</dbReference>
<keyword evidence="2" id="KW-0472">Membrane</keyword>
<protein>
    <submittedName>
        <fullName evidence="3">Uncharacterized protein</fullName>
    </submittedName>
</protein>
<accession>Q4DUB9</accession>
<sequence>MMSADKSEEDQMSDYDKTRMWLIVGGTVGAVVLILITVSVILIINFIKRRIALAKEVKQQARMQNAPRMPRRSSLSRNGNRNGLQTQSNVNDGESPPPADAAKWPGPPHPNVLLPRTFNDASSHVMPPVSVGIAMNRPVSRPLRPELQGDQVVDLPPESIPADYVDPLLWQTEDLDENNAAASQMNDDERRPPIKRRASFVSFVGEYKL</sequence>
<keyword evidence="2" id="KW-0812">Transmembrane</keyword>
<dbReference type="EMBL" id="AAHK01000170">
    <property type="protein sequence ID" value="EAN96136.1"/>
    <property type="molecule type" value="Genomic_DNA"/>
</dbReference>
<feature type="compositionally biased region" description="Pro residues" evidence="1">
    <location>
        <begin position="95"/>
        <end position="110"/>
    </location>
</feature>
<name>Q4DUB9_TRYCC</name>
<organism evidence="3 4">
    <name type="scientific">Trypanosoma cruzi (strain CL Brener)</name>
    <dbReference type="NCBI Taxonomy" id="353153"/>
    <lineage>
        <taxon>Eukaryota</taxon>
        <taxon>Discoba</taxon>
        <taxon>Euglenozoa</taxon>
        <taxon>Kinetoplastea</taxon>
        <taxon>Metakinetoplastina</taxon>
        <taxon>Trypanosomatida</taxon>
        <taxon>Trypanosomatidae</taxon>
        <taxon>Trypanosoma</taxon>
        <taxon>Schizotrypanum</taxon>
    </lineage>
</organism>
<evidence type="ECO:0000256" key="1">
    <source>
        <dbReference type="SAM" id="MobiDB-lite"/>
    </source>
</evidence>
<dbReference type="SMR" id="Q4DUB9"/>
<dbReference type="GeneID" id="3550107"/>
<evidence type="ECO:0000313" key="3">
    <source>
        <dbReference type="EMBL" id="EAN96136.1"/>
    </source>
</evidence>
<feature type="region of interest" description="Disordered" evidence="1">
    <location>
        <begin position="58"/>
        <end position="117"/>
    </location>
</feature>
<feature type="compositionally biased region" description="Low complexity" evidence="1">
    <location>
        <begin position="72"/>
        <end position="84"/>
    </location>
</feature>
<keyword evidence="4" id="KW-1185">Reference proteome</keyword>